<dbReference type="InterPro" id="IPR013024">
    <property type="entry name" value="GGCT-like"/>
</dbReference>
<dbReference type="EC" id="4.3.2.7" evidence="1"/>
<dbReference type="EMBL" id="GL433839">
    <property type="protein sequence ID" value="EFN57632.1"/>
    <property type="molecule type" value="Genomic_DNA"/>
</dbReference>
<evidence type="ECO:0000313" key="4">
    <source>
        <dbReference type="Proteomes" id="UP000008141"/>
    </source>
</evidence>
<dbReference type="GO" id="GO:0005737">
    <property type="term" value="C:cytoplasm"/>
    <property type="evidence" value="ECO:0007669"/>
    <property type="project" value="TreeGrafter"/>
</dbReference>
<dbReference type="CDD" id="cd06661">
    <property type="entry name" value="GGCT_like"/>
    <property type="match status" value="1"/>
</dbReference>
<dbReference type="FunCoup" id="E1Z8M0">
    <property type="interactions" value="1372"/>
</dbReference>
<dbReference type="InParanoid" id="E1Z8M0"/>
<name>E1Z8M0_CHLVA</name>
<dbReference type="Gene3D" id="3.10.490.10">
    <property type="entry name" value="Gamma-glutamyl cyclotransferase-like"/>
    <property type="match status" value="1"/>
</dbReference>
<keyword evidence="4" id="KW-1185">Reference proteome</keyword>
<dbReference type="STRING" id="554065.E1Z8M0"/>
<dbReference type="InterPro" id="IPR006840">
    <property type="entry name" value="ChaC"/>
</dbReference>
<dbReference type="GO" id="GO:0006751">
    <property type="term" value="P:glutathione catabolic process"/>
    <property type="evidence" value="ECO:0007669"/>
    <property type="project" value="InterPro"/>
</dbReference>
<dbReference type="AlphaFoldDB" id="E1Z8M0"/>
<dbReference type="RefSeq" id="XP_005849734.1">
    <property type="nucleotide sequence ID" value="XM_005849672.1"/>
</dbReference>
<dbReference type="OMA" id="DHREKDG"/>
<dbReference type="PANTHER" id="PTHR12192">
    <property type="entry name" value="CATION TRANSPORT PROTEIN CHAC-RELATED"/>
    <property type="match status" value="1"/>
</dbReference>
<dbReference type="PANTHER" id="PTHR12192:SF2">
    <property type="entry name" value="GLUTATHIONE-SPECIFIC GAMMA-GLUTAMYLCYCLOTRANSFERASE 2"/>
    <property type="match status" value="1"/>
</dbReference>
<sequence length="172" mass="19390">YIFGFGSLITHPGFDYSERVQPCYIRGWRRVFHQGSTDHRGVPEAPGRTVTLERCEGAVTWGAAFRLAGDAEQRRRTWEYLEWREKQYDLRLKVPVYTAATGARQPRLVALTFVATADRAANPNFLGPAPLEEVARQIATARGPSGPNSEYLFRLADAMRGMGVQDEELFVL</sequence>
<dbReference type="Proteomes" id="UP000008141">
    <property type="component" value="Unassembled WGS sequence"/>
</dbReference>
<feature type="non-terminal residue" evidence="3">
    <location>
        <position position="172"/>
    </location>
</feature>
<reference evidence="3 4" key="1">
    <citation type="journal article" date="2010" name="Plant Cell">
        <title>The Chlorella variabilis NC64A genome reveals adaptation to photosymbiosis, coevolution with viruses, and cryptic sex.</title>
        <authorList>
            <person name="Blanc G."/>
            <person name="Duncan G."/>
            <person name="Agarkova I."/>
            <person name="Borodovsky M."/>
            <person name="Gurnon J."/>
            <person name="Kuo A."/>
            <person name="Lindquist E."/>
            <person name="Lucas S."/>
            <person name="Pangilinan J."/>
            <person name="Polle J."/>
            <person name="Salamov A."/>
            <person name="Terry A."/>
            <person name="Yamada T."/>
            <person name="Dunigan D.D."/>
            <person name="Grigoriev I.V."/>
            <person name="Claverie J.M."/>
            <person name="Van Etten J.L."/>
        </authorList>
    </citation>
    <scope>NUCLEOTIDE SEQUENCE [LARGE SCALE GENOMIC DNA]</scope>
    <source>
        <strain evidence="3 4">NC64A</strain>
    </source>
</reference>
<dbReference type="eggNOG" id="KOG3182">
    <property type="taxonomic scope" value="Eukaryota"/>
</dbReference>
<dbReference type="KEGG" id="cvr:CHLNCDRAFT_12490"/>
<proteinExistence type="predicted"/>
<evidence type="ECO:0000313" key="3">
    <source>
        <dbReference type="EMBL" id="EFN57632.1"/>
    </source>
</evidence>
<feature type="non-terminal residue" evidence="3">
    <location>
        <position position="1"/>
    </location>
</feature>
<dbReference type="OrthoDB" id="1933483at2759"/>
<keyword evidence="2" id="KW-0456">Lyase</keyword>
<gene>
    <name evidence="3" type="ORF">CHLNCDRAFT_12490</name>
</gene>
<organism evidence="4">
    <name type="scientific">Chlorella variabilis</name>
    <name type="common">Green alga</name>
    <dbReference type="NCBI Taxonomy" id="554065"/>
    <lineage>
        <taxon>Eukaryota</taxon>
        <taxon>Viridiplantae</taxon>
        <taxon>Chlorophyta</taxon>
        <taxon>core chlorophytes</taxon>
        <taxon>Trebouxiophyceae</taxon>
        <taxon>Chlorellales</taxon>
        <taxon>Chlorellaceae</taxon>
        <taxon>Chlorella clade</taxon>
        <taxon>Chlorella</taxon>
    </lineage>
</organism>
<dbReference type="GeneID" id="17357073"/>
<dbReference type="Pfam" id="PF04752">
    <property type="entry name" value="ChaC"/>
    <property type="match status" value="1"/>
</dbReference>
<evidence type="ECO:0000256" key="1">
    <source>
        <dbReference type="ARBA" id="ARBA00012344"/>
    </source>
</evidence>
<dbReference type="GO" id="GO:0061928">
    <property type="term" value="F:glutathione specific gamma-glutamylcyclotransferase activity"/>
    <property type="evidence" value="ECO:0007669"/>
    <property type="project" value="UniProtKB-EC"/>
</dbReference>
<protein>
    <recommendedName>
        <fullName evidence="1">glutathione-specific gamma-glutamylcyclotransferase</fullName>
        <ecNumber evidence="1">4.3.2.7</ecNumber>
    </recommendedName>
</protein>
<accession>E1Z8M0</accession>
<evidence type="ECO:0000256" key="2">
    <source>
        <dbReference type="ARBA" id="ARBA00023239"/>
    </source>
</evidence>